<proteinExistence type="predicted"/>
<reference evidence="1" key="1">
    <citation type="submission" date="2019-12" db="EMBL/GenBank/DDBJ databases">
        <title>Genome sequencing and annotation of Brassica cretica.</title>
        <authorList>
            <person name="Studholme D.J."/>
            <person name="Sarris P.F."/>
        </authorList>
    </citation>
    <scope>NUCLEOTIDE SEQUENCE</scope>
    <source>
        <strain evidence="1">PFS-001/15</strain>
        <tissue evidence="1">Leaf</tissue>
    </source>
</reference>
<name>A0A8S9H4P7_BRACR</name>
<evidence type="ECO:0000313" key="2">
    <source>
        <dbReference type="Proteomes" id="UP000712281"/>
    </source>
</evidence>
<sequence length="98" mass="10870">MEGLPQQPSLGFREVEAYIAPLLPALSARGVPRDGGGGSRASGFISLFLCAWWSDEISIRLMTLSDGLKMDLSVVASFVLRMRSRSRSIDALRWKKRE</sequence>
<comment type="caution">
    <text evidence="1">The sequence shown here is derived from an EMBL/GenBank/DDBJ whole genome shotgun (WGS) entry which is preliminary data.</text>
</comment>
<protein>
    <submittedName>
        <fullName evidence="1">Uncharacterized protein</fullName>
    </submittedName>
</protein>
<evidence type="ECO:0000313" key="1">
    <source>
        <dbReference type="EMBL" id="KAF2551182.1"/>
    </source>
</evidence>
<gene>
    <name evidence="1" type="ORF">F2Q68_00035632</name>
</gene>
<accession>A0A8S9H4P7</accession>
<organism evidence="1 2">
    <name type="scientific">Brassica cretica</name>
    <name type="common">Mustard</name>
    <dbReference type="NCBI Taxonomy" id="69181"/>
    <lineage>
        <taxon>Eukaryota</taxon>
        <taxon>Viridiplantae</taxon>
        <taxon>Streptophyta</taxon>
        <taxon>Embryophyta</taxon>
        <taxon>Tracheophyta</taxon>
        <taxon>Spermatophyta</taxon>
        <taxon>Magnoliopsida</taxon>
        <taxon>eudicotyledons</taxon>
        <taxon>Gunneridae</taxon>
        <taxon>Pentapetalae</taxon>
        <taxon>rosids</taxon>
        <taxon>malvids</taxon>
        <taxon>Brassicales</taxon>
        <taxon>Brassicaceae</taxon>
        <taxon>Brassiceae</taxon>
        <taxon>Brassica</taxon>
    </lineage>
</organism>
<dbReference type="AlphaFoldDB" id="A0A8S9H4P7"/>
<dbReference type="EMBL" id="QGKW02001988">
    <property type="protein sequence ID" value="KAF2551182.1"/>
    <property type="molecule type" value="Genomic_DNA"/>
</dbReference>
<dbReference type="Proteomes" id="UP000712281">
    <property type="component" value="Unassembled WGS sequence"/>
</dbReference>